<evidence type="ECO:0000313" key="12">
    <source>
        <dbReference type="EMBL" id="KAK3909468.1"/>
    </source>
</evidence>
<feature type="transmembrane region" description="Helical" evidence="10">
    <location>
        <begin position="180"/>
        <end position="203"/>
    </location>
</feature>
<protein>
    <recommendedName>
        <fullName evidence="10">Odorant receptor</fullName>
    </recommendedName>
</protein>
<feature type="transmembrane region" description="Helical" evidence="10">
    <location>
        <begin position="128"/>
        <end position="149"/>
    </location>
</feature>
<comment type="caution">
    <text evidence="10">Lacks conserved residue(s) required for the propagation of feature annotation.</text>
</comment>
<keyword evidence="2" id="KW-1003">Cell membrane</keyword>
<name>A0AAE1L7M0_9NEOP</name>
<dbReference type="AlphaFoldDB" id="A0AAE1L7M0"/>
<gene>
    <name evidence="12" type="ORF">KUF71_003900</name>
</gene>
<keyword evidence="4 10" id="KW-0812">Transmembrane</keyword>
<dbReference type="Proteomes" id="UP001219518">
    <property type="component" value="Unassembled WGS sequence"/>
</dbReference>
<evidence type="ECO:0000256" key="10">
    <source>
        <dbReference type="RuleBase" id="RU351113"/>
    </source>
</evidence>
<proteinExistence type="inferred from homology"/>
<evidence type="ECO:0000256" key="6">
    <source>
        <dbReference type="ARBA" id="ARBA00022989"/>
    </source>
</evidence>
<dbReference type="InterPro" id="IPR004117">
    <property type="entry name" value="7tm6_olfct_rcpt"/>
</dbReference>
<sequence>MGEGSSTVTETPARSKLARVRGLAMTPRVPLKPSPRGPGVSPRRVSESQTLFTTNLTLLRCTGFWRKPATPGGRGGARALFAAVAHRAYFNVNVGCNVAFLFTKLMQTALDTDNIRSITENLSDVLCIAFSLLQLFALMGVELRLLLLLDRIEKQLAHVLHATGDGVEGLARQQRVCRGVAIRTFAGFLFTGFNFGAVVTVTGNKKNALPIPIWTPFSQDDPGTLSILLMVEAVGVVLTVAGSGALSALFINSFLMVQCQFRALQSYFRMAAESLLDSAWDETERMRNESRLKEGVKLHQAVLSLADETCAILSPFLAAQLGTIVFLICVALFQISIDPLDPGNSRFVVLATCVTVEAFVLCYMGTLLSDEAMDVQLGLEFGNWHLQGKDIGNIVKFVSMRSQKAPAVVVANVPVGLPLFLEANYSLVVLSPCLPPEESEGRRRLEKESVASVTFGAATATTT</sequence>
<accession>A0AAE1L7M0</accession>
<keyword evidence="5 10" id="KW-0552">Olfaction</keyword>
<keyword evidence="9 10" id="KW-0807">Transducer</keyword>
<dbReference type="Pfam" id="PF02949">
    <property type="entry name" value="7tm_6"/>
    <property type="match status" value="1"/>
</dbReference>
<dbReference type="PANTHER" id="PTHR21137">
    <property type="entry name" value="ODORANT RECEPTOR"/>
    <property type="match status" value="1"/>
</dbReference>
<evidence type="ECO:0000256" key="5">
    <source>
        <dbReference type="ARBA" id="ARBA00022725"/>
    </source>
</evidence>
<evidence type="ECO:0000256" key="3">
    <source>
        <dbReference type="ARBA" id="ARBA00022606"/>
    </source>
</evidence>
<comment type="caution">
    <text evidence="12">The sequence shown here is derived from an EMBL/GenBank/DDBJ whole genome shotgun (WGS) entry which is preliminary data.</text>
</comment>
<feature type="region of interest" description="Disordered" evidence="11">
    <location>
        <begin position="1"/>
        <end position="46"/>
    </location>
</feature>
<evidence type="ECO:0000256" key="8">
    <source>
        <dbReference type="ARBA" id="ARBA00023170"/>
    </source>
</evidence>
<keyword evidence="7 10" id="KW-0472">Membrane</keyword>
<evidence type="ECO:0000313" key="13">
    <source>
        <dbReference type="Proteomes" id="UP001219518"/>
    </source>
</evidence>
<feature type="compositionally biased region" description="Polar residues" evidence="11">
    <location>
        <begin position="1"/>
        <end position="12"/>
    </location>
</feature>
<keyword evidence="8 10" id="KW-0675">Receptor</keyword>
<comment type="subcellular location">
    <subcellularLocation>
        <location evidence="1 10">Cell membrane</location>
        <topology evidence="1 10">Multi-pass membrane protein</topology>
    </subcellularLocation>
</comment>
<evidence type="ECO:0000256" key="11">
    <source>
        <dbReference type="SAM" id="MobiDB-lite"/>
    </source>
</evidence>
<dbReference type="GO" id="GO:0005549">
    <property type="term" value="F:odorant binding"/>
    <property type="evidence" value="ECO:0007669"/>
    <property type="project" value="InterPro"/>
</dbReference>
<reference evidence="12" key="1">
    <citation type="submission" date="2021-07" db="EMBL/GenBank/DDBJ databases">
        <authorList>
            <person name="Catto M.A."/>
            <person name="Jacobson A."/>
            <person name="Kennedy G."/>
            <person name="Labadie P."/>
            <person name="Hunt B.G."/>
            <person name="Srinivasan R."/>
        </authorList>
    </citation>
    <scope>NUCLEOTIDE SEQUENCE</scope>
    <source>
        <strain evidence="12">PL_HMW_Pooled</strain>
        <tissue evidence="12">Head</tissue>
    </source>
</reference>
<keyword evidence="3 10" id="KW-0716">Sensory transduction</keyword>
<dbReference type="GO" id="GO:0007165">
    <property type="term" value="P:signal transduction"/>
    <property type="evidence" value="ECO:0007669"/>
    <property type="project" value="UniProtKB-KW"/>
</dbReference>
<reference evidence="12" key="2">
    <citation type="journal article" date="2023" name="BMC Genomics">
        <title>Pest status, molecular evolution, and epigenetic factors derived from the genome assembly of Frankliniella fusca, a thysanopteran phytovirus vector.</title>
        <authorList>
            <person name="Catto M.A."/>
            <person name="Labadie P.E."/>
            <person name="Jacobson A.L."/>
            <person name="Kennedy G.G."/>
            <person name="Srinivasan R."/>
            <person name="Hunt B.G."/>
        </authorList>
    </citation>
    <scope>NUCLEOTIDE SEQUENCE</scope>
    <source>
        <strain evidence="12">PL_HMW_Pooled</strain>
    </source>
</reference>
<feature type="transmembrane region" description="Helical" evidence="10">
    <location>
        <begin position="312"/>
        <end position="335"/>
    </location>
</feature>
<keyword evidence="13" id="KW-1185">Reference proteome</keyword>
<dbReference type="GO" id="GO:0004984">
    <property type="term" value="F:olfactory receptor activity"/>
    <property type="evidence" value="ECO:0007669"/>
    <property type="project" value="InterPro"/>
</dbReference>
<evidence type="ECO:0000256" key="4">
    <source>
        <dbReference type="ARBA" id="ARBA00022692"/>
    </source>
</evidence>
<dbReference type="PANTHER" id="PTHR21137:SF35">
    <property type="entry name" value="ODORANT RECEPTOR 19A-RELATED"/>
    <property type="match status" value="1"/>
</dbReference>
<dbReference type="GO" id="GO:0005886">
    <property type="term" value="C:plasma membrane"/>
    <property type="evidence" value="ECO:0007669"/>
    <property type="project" value="UniProtKB-SubCell"/>
</dbReference>
<comment type="similarity">
    <text evidence="10">Belongs to the insect chemoreceptor superfamily. Heteromeric odorant receptor channel (TC 1.A.69) family.</text>
</comment>
<evidence type="ECO:0000256" key="1">
    <source>
        <dbReference type="ARBA" id="ARBA00004651"/>
    </source>
</evidence>
<evidence type="ECO:0000256" key="2">
    <source>
        <dbReference type="ARBA" id="ARBA00022475"/>
    </source>
</evidence>
<feature type="transmembrane region" description="Helical" evidence="10">
    <location>
        <begin position="223"/>
        <end position="251"/>
    </location>
</feature>
<evidence type="ECO:0000256" key="9">
    <source>
        <dbReference type="ARBA" id="ARBA00023224"/>
    </source>
</evidence>
<dbReference type="EMBL" id="JAHWGI010000101">
    <property type="protein sequence ID" value="KAK3909468.1"/>
    <property type="molecule type" value="Genomic_DNA"/>
</dbReference>
<keyword evidence="6 10" id="KW-1133">Transmembrane helix</keyword>
<organism evidence="12 13">
    <name type="scientific">Frankliniella fusca</name>
    <dbReference type="NCBI Taxonomy" id="407009"/>
    <lineage>
        <taxon>Eukaryota</taxon>
        <taxon>Metazoa</taxon>
        <taxon>Ecdysozoa</taxon>
        <taxon>Arthropoda</taxon>
        <taxon>Hexapoda</taxon>
        <taxon>Insecta</taxon>
        <taxon>Pterygota</taxon>
        <taxon>Neoptera</taxon>
        <taxon>Paraneoptera</taxon>
        <taxon>Thysanoptera</taxon>
        <taxon>Terebrantia</taxon>
        <taxon>Thripoidea</taxon>
        <taxon>Thripidae</taxon>
        <taxon>Frankliniella</taxon>
    </lineage>
</organism>
<evidence type="ECO:0000256" key="7">
    <source>
        <dbReference type="ARBA" id="ARBA00023136"/>
    </source>
</evidence>
<feature type="transmembrane region" description="Helical" evidence="10">
    <location>
        <begin position="347"/>
        <end position="368"/>
    </location>
</feature>